<reference evidence="2 3" key="1">
    <citation type="journal article" date="2016" name="Nat. Commun.">
        <title>Thousands of microbial genomes shed light on interconnected biogeochemical processes in an aquifer system.</title>
        <authorList>
            <person name="Anantharaman K."/>
            <person name="Brown C.T."/>
            <person name="Hug L.A."/>
            <person name="Sharon I."/>
            <person name="Castelle C.J."/>
            <person name="Probst A.J."/>
            <person name="Thomas B.C."/>
            <person name="Singh A."/>
            <person name="Wilkins M.J."/>
            <person name="Karaoz U."/>
            <person name="Brodie E.L."/>
            <person name="Williams K.H."/>
            <person name="Hubbard S.S."/>
            <person name="Banfield J.F."/>
        </authorList>
    </citation>
    <scope>NUCLEOTIDE SEQUENCE [LARGE SCALE GENOMIC DNA]</scope>
</reference>
<feature type="transmembrane region" description="Helical" evidence="1">
    <location>
        <begin position="200"/>
        <end position="224"/>
    </location>
</feature>
<feature type="transmembrane region" description="Helical" evidence="1">
    <location>
        <begin position="165"/>
        <end position="188"/>
    </location>
</feature>
<dbReference type="AlphaFoldDB" id="A0A1F8GQM2"/>
<feature type="transmembrane region" description="Helical" evidence="1">
    <location>
        <begin position="244"/>
        <end position="262"/>
    </location>
</feature>
<accession>A0A1F8GQM2</accession>
<keyword evidence="1" id="KW-0812">Transmembrane</keyword>
<name>A0A1F8GQM2_9BACT</name>
<dbReference type="PANTHER" id="PTHR31272:SF9">
    <property type="entry name" value="BLL1027 PROTEIN"/>
    <property type="match status" value="1"/>
</dbReference>
<dbReference type="EMBL" id="MGKO01000008">
    <property type="protein sequence ID" value="OGN27631.1"/>
    <property type="molecule type" value="Genomic_DNA"/>
</dbReference>
<proteinExistence type="predicted"/>
<organism evidence="2 3">
    <name type="scientific">Candidatus Yanofskybacteria bacterium RIFCSPLOWO2_01_FULL_49_17</name>
    <dbReference type="NCBI Taxonomy" id="1802700"/>
    <lineage>
        <taxon>Bacteria</taxon>
        <taxon>Candidatus Yanofskyibacteriota</taxon>
    </lineage>
</organism>
<protein>
    <submittedName>
        <fullName evidence="2">Uncharacterized protein</fullName>
    </submittedName>
</protein>
<keyword evidence="1" id="KW-1133">Transmembrane helix</keyword>
<dbReference type="PANTHER" id="PTHR31272">
    <property type="entry name" value="CYTOCHROME C-TYPE BIOGENESIS PROTEIN HI_1454-RELATED"/>
    <property type="match status" value="1"/>
</dbReference>
<feature type="transmembrane region" description="Helical" evidence="1">
    <location>
        <begin position="7"/>
        <end position="25"/>
    </location>
</feature>
<sequence>MSNHAKKLIIFLGLGVILVGAGIMFKTTNFGTQALWDISGQGTWLLPLIGVSAVVDSINPCAFSILLLTIAFLFSIGKLRTNILKIGSFYILGIFLVYLLIGLGITQTLHIFNTPHFMAKLGAALLIVLGLINVAGEFFPAFPVRLRIPHLAHRKMAELMDRSSLPAAVALGGLVGLCEFPCTGGPYLMVLGLLHDKLTYLSGVGYLLLYNLIFILPLVIILLVASNKGLLEKIQAWQAQEKPLMRLGGGIAMIILGILIFLI</sequence>
<feature type="transmembrane region" description="Helical" evidence="1">
    <location>
        <begin position="45"/>
        <end position="74"/>
    </location>
</feature>
<feature type="transmembrane region" description="Helical" evidence="1">
    <location>
        <begin position="121"/>
        <end position="144"/>
    </location>
</feature>
<comment type="caution">
    <text evidence="2">The sequence shown here is derived from an EMBL/GenBank/DDBJ whole genome shotgun (WGS) entry which is preliminary data.</text>
</comment>
<gene>
    <name evidence="2" type="ORF">A2941_01410</name>
</gene>
<evidence type="ECO:0000313" key="2">
    <source>
        <dbReference type="EMBL" id="OGN27631.1"/>
    </source>
</evidence>
<dbReference type="InterPro" id="IPR051790">
    <property type="entry name" value="Cytochrome_c-biogenesis_DsbD"/>
</dbReference>
<dbReference type="Proteomes" id="UP000178444">
    <property type="component" value="Unassembled WGS sequence"/>
</dbReference>
<feature type="transmembrane region" description="Helical" evidence="1">
    <location>
        <begin position="86"/>
        <end position="109"/>
    </location>
</feature>
<evidence type="ECO:0000313" key="3">
    <source>
        <dbReference type="Proteomes" id="UP000178444"/>
    </source>
</evidence>
<evidence type="ECO:0000256" key="1">
    <source>
        <dbReference type="SAM" id="Phobius"/>
    </source>
</evidence>
<keyword evidence="1" id="KW-0472">Membrane</keyword>